<dbReference type="Proteomes" id="UP000295805">
    <property type="component" value="Unassembled WGS sequence"/>
</dbReference>
<protein>
    <submittedName>
        <fullName evidence="1">Uncharacterized protein</fullName>
    </submittedName>
</protein>
<evidence type="ECO:0000313" key="1">
    <source>
        <dbReference type="EMBL" id="TCW22046.1"/>
    </source>
</evidence>
<name>A0A4R3ZR60_9ACTN</name>
<dbReference type="EMBL" id="SMCX01000020">
    <property type="protein sequence ID" value="TCW22046.1"/>
    <property type="molecule type" value="Genomic_DNA"/>
</dbReference>
<evidence type="ECO:0000313" key="2">
    <source>
        <dbReference type="Proteomes" id="UP000295805"/>
    </source>
</evidence>
<organism evidence="1 2">
    <name type="scientific">Dietzia cinnamea</name>
    <dbReference type="NCBI Taxonomy" id="321318"/>
    <lineage>
        <taxon>Bacteria</taxon>
        <taxon>Bacillati</taxon>
        <taxon>Actinomycetota</taxon>
        <taxon>Actinomycetes</taxon>
        <taxon>Mycobacteriales</taxon>
        <taxon>Dietziaceae</taxon>
        <taxon>Dietzia</taxon>
    </lineage>
</organism>
<sequence length="75" mass="7898">MLASGQPLLEMAPRPRPCSPPWNTRCSGAIQSGLATASSAVGIDPAAFMEQFQVPIAFSLMSLGVDNLILRQLGI</sequence>
<proteinExistence type="predicted"/>
<reference evidence="1 2" key="1">
    <citation type="submission" date="2019-03" db="EMBL/GenBank/DDBJ databases">
        <title>Root nodule microbial communities of legume samples collected from USA, Mexico and Botswana.</title>
        <authorList>
            <person name="Hirsch A."/>
        </authorList>
    </citation>
    <scope>NUCLEOTIDE SEQUENCE [LARGE SCALE GENOMIC DNA]</scope>
    <source>
        <strain evidence="1 2">55</strain>
    </source>
</reference>
<dbReference type="AlphaFoldDB" id="A0A4R3ZR60"/>
<gene>
    <name evidence="1" type="ORF">EDD19_12010</name>
</gene>
<accession>A0A4R3ZR60</accession>
<comment type="caution">
    <text evidence="1">The sequence shown here is derived from an EMBL/GenBank/DDBJ whole genome shotgun (WGS) entry which is preliminary data.</text>
</comment>